<sequence>MHRPLCRLALLLLALSSLPAHAGRPLGTDDAATVGDKQCQLEAWYEKTQDTRGWVASPACGLGEFELGLEASETKLPEAQKESAQSLALKWAPDVLKFGPVGFGAKLWTGRARVYPAAEEAWEGYRPVENGALLLASWEITNGLNLHANLGSARDRVEQQNARLANIALAWDAHERVMLFAEAQYQQRAGTTQAGGLRVWAVPDKFGIDFTAARVAGVKDSTTFSFGFGWYGLFGD</sequence>
<name>A0ABX2IJW4_9RHOO</name>
<dbReference type="EMBL" id="JABCSC020000001">
    <property type="protein sequence ID" value="NSL54596.1"/>
    <property type="molecule type" value="Genomic_DNA"/>
</dbReference>
<evidence type="ECO:0000313" key="2">
    <source>
        <dbReference type="EMBL" id="NSL54596.1"/>
    </source>
</evidence>
<comment type="caution">
    <text evidence="2">The sequence shown here is derived from an EMBL/GenBank/DDBJ whole genome shotgun (WGS) entry which is preliminary data.</text>
</comment>
<dbReference type="Proteomes" id="UP000778523">
    <property type="component" value="Unassembled WGS sequence"/>
</dbReference>
<protein>
    <recommendedName>
        <fullName evidence="4">Transporter</fullName>
    </recommendedName>
</protein>
<reference evidence="2 3" key="1">
    <citation type="submission" date="2020-06" db="EMBL/GenBank/DDBJ databases">
        <title>Draft genome of Uliginosibacterium sp. IMCC34675.</title>
        <authorList>
            <person name="Song J."/>
        </authorList>
    </citation>
    <scope>NUCLEOTIDE SEQUENCE [LARGE SCALE GENOMIC DNA]</scope>
    <source>
        <strain evidence="2 3">IMCC34675</strain>
    </source>
</reference>
<keyword evidence="1" id="KW-0732">Signal</keyword>
<dbReference type="RefSeq" id="WP_170021074.1">
    <property type="nucleotide sequence ID" value="NZ_JABCSC020000001.1"/>
</dbReference>
<evidence type="ECO:0008006" key="4">
    <source>
        <dbReference type="Google" id="ProtNLM"/>
    </source>
</evidence>
<keyword evidence="3" id="KW-1185">Reference proteome</keyword>
<proteinExistence type="predicted"/>
<evidence type="ECO:0000313" key="3">
    <source>
        <dbReference type="Proteomes" id="UP000778523"/>
    </source>
</evidence>
<accession>A0ABX2IJW4</accession>
<feature type="signal peptide" evidence="1">
    <location>
        <begin position="1"/>
        <end position="22"/>
    </location>
</feature>
<organism evidence="2 3">
    <name type="scientific">Uliginosibacterium aquaticum</name>
    <dbReference type="NCBI Taxonomy" id="2731212"/>
    <lineage>
        <taxon>Bacteria</taxon>
        <taxon>Pseudomonadati</taxon>
        <taxon>Pseudomonadota</taxon>
        <taxon>Betaproteobacteria</taxon>
        <taxon>Rhodocyclales</taxon>
        <taxon>Zoogloeaceae</taxon>
        <taxon>Uliginosibacterium</taxon>
    </lineage>
</organism>
<evidence type="ECO:0000256" key="1">
    <source>
        <dbReference type="SAM" id="SignalP"/>
    </source>
</evidence>
<feature type="chain" id="PRO_5046443423" description="Transporter" evidence="1">
    <location>
        <begin position="23"/>
        <end position="236"/>
    </location>
</feature>
<gene>
    <name evidence="2" type="ORF">HJ583_006145</name>
</gene>